<sequence>MDICRYFLCFVLYGIMGWMYESAYYTMRYRRPVNTGFLNGCFCPIYGIGALLIVKLLGSIESVPQLFVTGMLLTCTLEYIVSWALEELFHERWWDYSSWRFNIKGRVCLTAGLAFGTMAVLLVKVIHPAVMYRVMRLSGETAGFICVLTAAAILTDIIVTVRHSDRFEKKLWFVDMGPGIFSDGRRSADDNT</sequence>
<reference evidence="2" key="2">
    <citation type="journal article" date="2021" name="PeerJ">
        <title>Extensive microbial diversity within the chicken gut microbiome revealed by metagenomics and culture.</title>
        <authorList>
            <person name="Gilroy R."/>
            <person name="Ravi A."/>
            <person name="Getino M."/>
            <person name="Pursley I."/>
            <person name="Horton D.L."/>
            <person name="Alikhan N.F."/>
            <person name="Baker D."/>
            <person name="Gharbi K."/>
            <person name="Hall N."/>
            <person name="Watson M."/>
            <person name="Adriaenssens E.M."/>
            <person name="Foster-Nyarko E."/>
            <person name="Jarju S."/>
            <person name="Secka A."/>
            <person name="Antonio M."/>
            <person name="Oren A."/>
            <person name="Chaudhuri R.R."/>
            <person name="La Ragione R."/>
            <person name="Hildebrand F."/>
            <person name="Pallen M.J."/>
        </authorList>
    </citation>
    <scope>NUCLEOTIDE SEQUENCE</scope>
    <source>
        <strain evidence="2">CHK181-108</strain>
    </source>
</reference>
<comment type="caution">
    <text evidence="2">The sequence shown here is derived from an EMBL/GenBank/DDBJ whole genome shotgun (WGS) entry which is preliminary data.</text>
</comment>
<evidence type="ECO:0000313" key="2">
    <source>
        <dbReference type="EMBL" id="HIT85300.1"/>
    </source>
</evidence>
<gene>
    <name evidence="2" type="ORF">IAA60_05270</name>
</gene>
<keyword evidence="1" id="KW-0472">Membrane</keyword>
<feature type="transmembrane region" description="Helical" evidence="1">
    <location>
        <begin position="37"/>
        <end position="60"/>
    </location>
</feature>
<keyword evidence="1" id="KW-0812">Transmembrane</keyword>
<dbReference type="Proteomes" id="UP000824165">
    <property type="component" value="Unassembled WGS sequence"/>
</dbReference>
<accession>A0A9D1H2E9</accession>
<reference evidence="2" key="1">
    <citation type="submission" date="2020-10" db="EMBL/GenBank/DDBJ databases">
        <authorList>
            <person name="Gilroy R."/>
        </authorList>
    </citation>
    <scope>NUCLEOTIDE SEQUENCE</scope>
    <source>
        <strain evidence="2">CHK181-108</strain>
    </source>
</reference>
<feature type="transmembrane region" description="Helical" evidence="1">
    <location>
        <begin position="6"/>
        <end position="25"/>
    </location>
</feature>
<feature type="transmembrane region" description="Helical" evidence="1">
    <location>
        <begin position="142"/>
        <end position="161"/>
    </location>
</feature>
<feature type="transmembrane region" description="Helical" evidence="1">
    <location>
        <begin position="107"/>
        <end position="130"/>
    </location>
</feature>
<organism evidence="2 3">
    <name type="scientific">Candidatus Ornithomonoglobus intestinigallinarum</name>
    <dbReference type="NCBI Taxonomy" id="2840894"/>
    <lineage>
        <taxon>Bacteria</taxon>
        <taxon>Bacillati</taxon>
        <taxon>Bacillota</taxon>
        <taxon>Clostridia</taxon>
        <taxon>Candidatus Ornithomonoglobus</taxon>
    </lineage>
</organism>
<dbReference type="EMBL" id="DVLU01000051">
    <property type="protein sequence ID" value="HIT85300.1"/>
    <property type="molecule type" value="Genomic_DNA"/>
</dbReference>
<evidence type="ECO:0000313" key="3">
    <source>
        <dbReference type="Proteomes" id="UP000824165"/>
    </source>
</evidence>
<name>A0A9D1H2E9_9FIRM</name>
<keyword evidence="1" id="KW-1133">Transmembrane helix</keyword>
<dbReference type="AlphaFoldDB" id="A0A9D1H2E9"/>
<protein>
    <submittedName>
        <fullName evidence="2">ABC transporter permease</fullName>
    </submittedName>
</protein>
<dbReference type="Pfam" id="PF06541">
    <property type="entry name" value="ABC_trans_CmpB"/>
    <property type="match status" value="1"/>
</dbReference>
<dbReference type="InterPro" id="IPR010540">
    <property type="entry name" value="CmpB_TMEM229"/>
</dbReference>
<proteinExistence type="predicted"/>
<evidence type="ECO:0000256" key="1">
    <source>
        <dbReference type="SAM" id="Phobius"/>
    </source>
</evidence>